<evidence type="ECO:0000313" key="2">
    <source>
        <dbReference type="Proteomes" id="UP000439123"/>
    </source>
</evidence>
<name>A0A653LBJ2_AERVE</name>
<accession>A0A653LBJ2</accession>
<dbReference type="Proteomes" id="UP000439123">
    <property type="component" value="Unassembled WGS sequence"/>
</dbReference>
<reference evidence="1 2" key="1">
    <citation type="submission" date="2019-10" db="EMBL/GenBank/DDBJ databases">
        <authorList>
            <person name="Karimi E."/>
        </authorList>
    </citation>
    <scope>NUCLEOTIDE SEQUENCE [LARGE SCALE GENOMIC DNA]</scope>
    <source>
        <strain evidence="1">Aeromonas sp. 8C</strain>
    </source>
</reference>
<evidence type="ECO:0000313" key="1">
    <source>
        <dbReference type="EMBL" id="VXA89053.1"/>
    </source>
</evidence>
<proteinExistence type="predicted"/>
<protein>
    <submittedName>
        <fullName evidence="1">Uncharacterized protein</fullName>
    </submittedName>
</protein>
<dbReference type="AlphaFoldDB" id="A0A653LBJ2"/>
<dbReference type="EMBL" id="CABWLC010000020">
    <property type="protein sequence ID" value="VXA89053.1"/>
    <property type="molecule type" value="Genomic_DNA"/>
</dbReference>
<organism evidence="1 2">
    <name type="scientific">Aeromonas veronii</name>
    <dbReference type="NCBI Taxonomy" id="654"/>
    <lineage>
        <taxon>Bacteria</taxon>
        <taxon>Pseudomonadati</taxon>
        <taxon>Pseudomonadota</taxon>
        <taxon>Gammaproteobacteria</taxon>
        <taxon>Aeromonadales</taxon>
        <taxon>Aeromonadaceae</taxon>
        <taxon>Aeromonas</taxon>
    </lineage>
</organism>
<sequence>MFRRDRQSTCRSSYLLVSRRRPYRAVSARLLGAIKRLIHPFEQRDCRLLGLADPHSQADRHGMGRVGGYGAGRSEQGVGQLLQLGFVGDGQQQGKLFTPDTGRQRTGRAVLLQQLAKLLQHPIPDIVAVVVIDQLEVIQIQQDESVANPLFQKQLLMKIAPVWQPGQIIEQCLLSELGIDVKEVVHGAQDADAAEQDAAGAQQILGIDGEPEWLRHQFIHDVGGGPHDPQHQTAGEHAVGMGGQVGALHHPEQEQHGEPVDHLEAKADGVKAFVGEVGQQQQMKGHDGQHHYPQQRDVGAMLPVEMTVVGEADVETIELHGVPRIGPAIRLQTRGCVMACRGRITGNGWSVSVNERTRSARYR</sequence>
<gene>
    <name evidence="1" type="ORF">AERO8C_70682</name>
</gene>